<organism evidence="1 2">
    <name type="scientific">Persea americana</name>
    <name type="common">Avocado</name>
    <dbReference type="NCBI Taxonomy" id="3435"/>
    <lineage>
        <taxon>Eukaryota</taxon>
        <taxon>Viridiplantae</taxon>
        <taxon>Streptophyta</taxon>
        <taxon>Embryophyta</taxon>
        <taxon>Tracheophyta</taxon>
        <taxon>Spermatophyta</taxon>
        <taxon>Magnoliopsida</taxon>
        <taxon>Magnoliidae</taxon>
        <taxon>Laurales</taxon>
        <taxon>Lauraceae</taxon>
        <taxon>Persea</taxon>
    </lineage>
</organism>
<evidence type="ECO:0000313" key="2">
    <source>
        <dbReference type="Proteomes" id="UP001234297"/>
    </source>
</evidence>
<proteinExistence type="predicted"/>
<protein>
    <submittedName>
        <fullName evidence="1">Uncharacterized protein</fullName>
    </submittedName>
</protein>
<reference evidence="1 2" key="1">
    <citation type="journal article" date="2022" name="Hortic Res">
        <title>A haplotype resolved chromosomal level avocado genome allows analysis of novel avocado genes.</title>
        <authorList>
            <person name="Nath O."/>
            <person name="Fletcher S.J."/>
            <person name="Hayward A."/>
            <person name="Shaw L.M."/>
            <person name="Masouleh A.K."/>
            <person name="Furtado A."/>
            <person name="Henry R.J."/>
            <person name="Mitter N."/>
        </authorList>
    </citation>
    <scope>NUCLEOTIDE SEQUENCE [LARGE SCALE GENOMIC DNA]</scope>
    <source>
        <strain evidence="2">cv. Hass</strain>
    </source>
</reference>
<accession>A0ACC2KJL4</accession>
<evidence type="ECO:0000313" key="1">
    <source>
        <dbReference type="EMBL" id="KAJ8621309.1"/>
    </source>
</evidence>
<dbReference type="EMBL" id="CM056817">
    <property type="protein sequence ID" value="KAJ8621309.1"/>
    <property type="molecule type" value="Genomic_DNA"/>
</dbReference>
<dbReference type="Proteomes" id="UP001234297">
    <property type="component" value="Chromosome 9"/>
</dbReference>
<name>A0ACC2KJL4_PERAE</name>
<gene>
    <name evidence="1" type="ORF">MRB53_029838</name>
</gene>
<sequence>MLMVDVVMIDTYVPVIKSSFSFSPLLLPHKKKPRSGREKKKRNSRRLLQLLFFDFSFCNLKKKNLLLKSVFIGFLNSFGDRFNRFVDHVG</sequence>
<comment type="caution">
    <text evidence="1">The sequence shown here is derived from an EMBL/GenBank/DDBJ whole genome shotgun (WGS) entry which is preliminary data.</text>
</comment>
<keyword evidence="2" id="KW-1185">Reference proteome</keyword>